<gene>
    <name evidence="2" type="ORF">METZ01_LOCUS33728</name>
</gene>
<proteinExistence type="predicted"/>
<keyword evidence="1" id="KW-0472">Membrane</keyword>
<evidence type="ECO:0008006" key="3">
    <source>
        <dbReference type="Google" id="ProtNLM"/>
    </source>
</evidence>
<keyword evidence="1" id="KW-1133">Transmembrane helix</keyword>
<evidence type="ECO:0000313" key="2">
    <source>
        <dbReference type="EMBL" id="SUZ80874.1"/>
    </source>
</evidence>
<dbReference type="Gene3D" id="1.20.120.1760">
    <property type="match status" value="1"/>
</dbReference>
<dbReference type="GO" id="GO:0008654">
    <property type="term" value="P:phospholipid biosynthetic process"/>
    <property type="evidence" value="ECO:0007669"/>
    <property type="project" value="InterPro"/>
</dbReference>
<dbReference type="AlphaFoldDB" id="A0A381QPJ5"/>
<dbReference type="GO" id="GO:0016780">
    <property type="term" value="F:phosphotransferase activity, for other substituted phosphate groups"/>
    <property type="evidence" value="ECO:0007669"/>
    <property type="project" value="InterPro"/>
</dbReference>
<dbReference type="InterPro" id="IPR043130">
    <property type="entry name" value="CDP-OH_PTrfase_TM_dom"/>
</dbReference>
<feature type="transmembrane region" description="Helical" evidence="1">
    <location>
        <begin position="158"/>
        <end position="179"/>
    </location>
</feature>
<feature type="transmembrane region" description="Helical" evidence="1">
    <location>
        <begin position="130"/>
        <end position="152"/>
    </location>
</feature>
<feature type="transmembrane region" description="Helical" evidence="1">
    <location>
        <begin position="58"/>
        <end position="80"/>
    </location>
</feature>
<reference evidence="2" key="1">
    <citation type="submission" date="2018-05" db="EMBL/GenBank/DDBJ databases">
        <authorList>
            <person name="Lanie J.A."/>
            <person name="Ng W.-L."/>
            <person name="Kazmierczak K.M."/>
            <person name="Andrzejewski T.M."/>
            <person name="Davidsen T.M."/>
            <person name="Wayne K.J."/>
            <person name="Tettelin H."/>
            <person name="Glass J.I."/>
            <person name="Rusch D."/>
            <person name="Podicherti R."/>
            <person name="Tsui H.-C.T."/>
            <person name="Winkler M.E."/>
        </authorList>
    </citation>
    <scope>NUCLEOTIDE SEQUENCE</scope>
</reference>
<name>A0A381QPJ5_9ZZZZ</name>
<protein>
    <recommendedName>
        <fullName evidence="3">CDP-diacylglycerol--serine O-phosphatidyltransferase</fullName>
    </recommendedName>
</protein>
<feature type="transmembrane region" description="Helical" evidence="1">
    <location>
        <begin position="24"/>
        <end position="46"/>
    </location>
</feature>
<dbReference type="Pfam" id="PF01066">
    <property type="entry name" value="CDP-OH_P_transf"/>
    <property type="match status" value="1"/>
</dbReference>
<dbReference type="InterPro" id="IPR000462">
    <property type="entry name" value="CDP-OH_P_trans"/>
</dbReference>
<dbReference type="EMBL" id="UINC01001445">
    <property type="protein sequence ID" value="SUZ80874.1"/>
    <property type="molecule type" value="Genomic_DNA"/>
</dbReference>
<evidence type="ECO:0000256" key="1">
    <source>
        <dbReference type="SAM" id="Phobius"/>
    </source>
</evidence>
<feature type="transmembrane region" description="Helical" evidence="1">
    <location>
        <begin position="212"/>
        <end position="233"/>
    </location>
</feature>
<keyword evidence="1" id="KW-0812">Transmembrane</keyword>
<accession>A0A381QPJ5</accession>
<dbReference type="GO" id="GO:0016020">
    <property type="term" value="C:membrane"/>
    <property type="evidence" value="ECO:0007669"/>
    <property type="project" value="InterPro"/>
</dbReference>
<organism evidence="2">
    <name type="scientific">marine metagenome</name>
    <dbReference type="NCBI Taxonomy" id="408172"/>
    <lineage>
        <taxon>unclassified sequences</taxon>
        <taxon>metagenomes</taxon>
        <taxon>ecological metagenomes</taxon>
    </lineage>
</organism>
<sequence>MATLGNAGCGLLAITYFLDGTRSAILIGMLLLVVGAFLDSIDGMLVRRYGSSHRFGPLLDSMADMVSFCLAPMALIYTLWYNLSRGPAFSLSGDWDAPNMLALVGALLVGLLGVLRLARFTYEREEQLRYFSGMPTPAMMVLVLTVCLRFSWLTGNTATWPPALLGLAAFAMVTTLPLLKARGQMLLPIFGAVLLLQLAILAAWQRYAVWELLWIVAALLTAVYIIGSPLWVLRNDPDWRSG</sequence>
<feature type="transmembrane region" description="Helical" evidence="1">
    <location>
        <begin position="186"/>
        <end position="206"/>
    </location>
</feature>
<feature type="transmembrane region" description="Helical" evidence="1">
    <location>
        <begin position="100"/>
        <end position="118"/>
    </location>
</feature>